<proteinExistence type="predicted"/>
<dbReference type="InterPro" id="IPR011990">
    <property type="entry name" value="TPR-like_helical_dom_sf"/>
</dbReference>
<evidence type="ECO:0000256" key="1">
    <source>
        <dbReference type="ARBA" id="ARBA00022729"/>
    </source>
</evidence>
<feature type="compositionally biased region" description="Basic and acidic residues" evidence="4">
    <location>
        <begin position="87"/>
        <end position="100"/>
    </location>
</feature>
<feature type="transmembrane region" description="Helical" evidence="5">
    <location>
        <begin position="12"/>
        <end position="33"/>
    </location>
</feature>
<keyword evidence="2 5" id="KW-0472">Membrane</keyword>
<dbReference type="InterPro" id="IPR039565">
    <property type="entry name" value="BamD-like"/>
</dbReference>
<feature type="compositionally biased region" description="Low complexity" evidence="4">
    <location>
        <begin position="447"/>
        <end position="462"/>
    </location>
</feature>
<feature type="domain" description="Outer membrane lipoprotein BamD-like" evidence="6">
    <location>
        <begin position="121"/>
        <end position="301"/>
    </location>
</feature>
<evidence type="ECO:0000256" key="2">
    <source>
        <dbReference type="ARBA" id="ARBA00023136"/>
    </source>
</evidence>
<evidence type="ECO:0000313" key="8">
    <source>
        <dbReference type="Proteomes" id="UP000006844"/>
    </source>
</evidence>
<feature type="region of interest" description="Disordered" evidence="4">
    <location>
        <begin position="37"/>
        <end position="122"/>
    </location>
</feature>
<dbReference type="Proteomes" id="UP000006844">
    <property type="component" value="Chromosome"/>
</dbReference>
<dbReference type="InterPro" id="IPR017689">
    <property type="entry name" value="BamD"/>
</dbReference>
<organism evidence="7 8">
    <name type="scientific">Terriglobus saanensis (strain ATCC BAA-1853 / DSM 23119 / SP1PR4)</name>
    <dbReference type="NCBI Taxonomy" id="401053"/>
    <lineage>
        <taxon>Bacteria</taxon>
        <taxon>Pseudomonadati</taxon>
        <taxon>Acidobacteriota</taxon>
        <taxon>Terriglobia</taxon>
        <taxon>Terriglobales</taxon>
        <taxon>Acidobacteriaceae</taxon>
        <taxon>Terriglobus</taxon>
    </lineage>
</organism>
<keyword evidence="5" id="KW-1133">Transmembrane helix</keyword>
<evidence type="ECO:0000256" key="4">
    <source>
        <dbReference type="SAM" id="MobiDB-lite"/>
    </source>
</evidence>
<dbReference type="Gene3D" id="1.25.40.10">
    <property type="entry name" value="Tetratricopeptide repeat domain"/>
    <property type="match status" value="1"/>
</dbReference>
<evidence type="ECO:0000256" key="5">
    <source>
        <dbReference type="SAM" id="Phobius"/>
    </source>
</evidence>
<dbReference type="EMBL" id="CP002467">
    <property type="protein sequence ID" value="ADV81364.1"/>
    <property type="molecule type" value="Genomic_DNA"/>
</dbReference>
<feature type="region of interest" description="Disordered" evidence="4">
    <location>
        <begin position="447"/>
        <end position="472"/>
    </location>
</feature>
<feature type="compositionally biased region" description="Low complexity" evidence="4">
    <location>
        <begin position="40"/>
        <end position="79"/>
    </location>
</feature>
<evidence type="ECO:0000259" key="6">
    <source>
        <dbReference type="Pfam" id="PF13525"/>
    </source>
</evidence>
<keyword evidence="8" id="KW-1185">Reference proteome</keyword>
<dbReference type="AlphaFoldDB" id="E8V3V0"/>
<dbReference type="HOGENOM" id="CLU_446731_0_0_0"/>
<dbReference type="KEGG" id="tsa:AciPR4_0529"/>
<feature type="compositionally biased region" description="Low complexity" evidence="4">
    <location>
        <begin position="535"/>
        <end position="547"/>
    </location>
</feature>
<keyword evidence="3" id="KW-0998">Cell outer membrane</keyword>
<name>E8V3V0_TERSS</name>
<dbReference type="eggNOG" id="COG4105">
    <property type="taxonomic scope" value="Bacteria"/>
</dbReference>
<dbReference type="RefSeq" id="WP_013567097.1">
    <property type="nucleotide sequence ID" value="NC_014963.1"/>
</dbReference>
<evidence type="ECO:0000256" key="3">
    <source>
        <dbReference type="ARBA" id="ARBA00023237"/>
    </source>
</evidence>
<keyword evidence="5" id="KW-0812">Transmembrane</keyword>
<protein>
    <submittedName>
        <fullName evidence="7">Outer membrane assembly lipoprotein YfiO</fullName>
    </submittedName>
</protein>
<dbReference type="NCBIfam" id="TIGR03302">
    <property type="entry name" value="OM_YfiO"/>
    <property type="match status" value="1"/>
</dbReference>
<feature type="compositionally biased region" description="Polar residues" evidence="4">
    <location>
        <begin position="516"/>
        <end position="525"/>
    </location>
</feature>
<feature type="region of interest" description="Disordered" evidence="4">
    <location>
        <begin position="497"/>
        <end position="596"/>
    </location>
</feature>
<dbReference type="STRING" id="401053.AciPR4_0529"/>
<evidence type="ECO:0000313" key="7">
    <source>
        <dbReference type="EMBL" id="ADV81364.1"/>
    </source>
</evidence>
<dbReference type="Pfam" id="PF13525">
    <property type="entry name" value="YfiO"/>
    <property type="match status" value="1"/>
</dbReference>
<accession>E8V3V0</accession>
<gene>
    <name evidence="7" type="ordered locus">AciPR4_0529</name>
</gene>
<sequence>MISDLRFGSARGLIRGAMGLTLGLGLVAGTLYAQEPTTPPASTAPASGATPTGQDANPPAPAATEAPATPTEPVANTPNKRGRTRKSKEDKVVASKDTKKSQKQTTRLSKDNPLAGLDSTQPDKQLYDKALASTKRGRYDVARLELQTLLATYPDSEYMMRAKLAFADSWYREGGTAALAQAETEYKDFITFFPNAPEAAEAQMRVGDIYFKQMDTPDRDYTKAVHAQEEYRTMLQQFPDSTLIPGAKQRLREVQEVLATRETNIAAFYAGRENWPASIARYQTVVDTYPIFSHSDEALIGLGDAFAAEARMVRVMKLPEGAKARLVKIYEDQAAAAYGRVVTQYSASAHVEDARDRLETIGRPIPTPTADQVAASQALEASRQSYRLKDRVKLLVFRGPDTVQASKLGEPALADPKPTLAPTVTRQVMADFNGALNPNAAVASTTTAAAPAPAADDTNSAAPAPPASAAPLALNDVQGTDGAAAPTGAAVDMTAPAATSAGSGTGVGVEILTPGATRTSEQPNGLTAVGPANTEALPAAEKPAAAPDQINEVAGQQTPVGQAAPAKGKAKVDCDKSEASCSSHKKKKGLNKINPF</sequence>
<keyword evidence="1" id="KW-0732">Signal</keyword>
<keyword evidence="7" id="KW-0449">Lipoprotein</keyword>
<reference evidence="7 8" key="1">
    <citation type="journal article" date="2012" name="Stand. Genomic Sci.">
        <title>Complete genome sequence of Terriglobus saanensis type strain SP1PR4(T), an Acidobacteria from tundra soil.</title>
        <authorList>
            <person name="Rawat S.R."/>
            <person name="Mannisto M.K."/>
            <person name="Starovoytov V."/>
            <person name="Goodwin L."/>
            <person name="Nolan M."/>
            <person name="Hauser L."/>
            <person name="Land M."/>
            <person name="Davenport K.W."/>
            <person name="Woyke T."/>
            <person name="Haggblom M.M."/>
        </authorList>
    </citation>
    <scope>NUCLEOTIDE SEQUENCE</scope>
    <source>
        <strain evidence="8">ATCC BAA-1853 / DSM 23119 / SP1PR4</strain>
    </source>
</reference>